<dbReference type="InterPro" id="IPR007374">
    <property type="entry name" value="ASCH_domain"/>
</dbReference>
<dbReference type="PANTHER" id="PTHR34204:SF2">
    <property type="entry name" value="RNA-BINDING ASCH DOMAIN PROTEIN"/>
    <property type="match status" value="1"/>
</dbReference>
<evidence type="ECO:0000256" key="1">
    <source>
        <dbReference type="SAM" id="MobiDB-lite"/>
    </source>
</evidence>
<dbReference type="InterPro" id="IPR015947">
    <property type="entry name" value="PUA-like_sf"/>
</dbReference>
<name>A0A812TI00_9DINO</name>
<feature type="domain" description="ASCH" evidence="2">
    <location>
        <begin position="50"/>
        <end position="149"/>
    </location>
</feature>
<dbReference type="AlphaFoldDB" id="A0A812TI00"/>
<reference evidence="3" key="1">
    <citation type="submission" date="2021-02" db="EMBL/GenBank/DDBJ databases">
        <authorList>
            <person name="Dougan E. K."/>
            <person name="Rhodes N."/>
            <person name="Thang M."/>
            <person name="Chan C."/>
        </authorList>
    </citation>
    <scope>NUCLEOTIDE SEQUENCE</scope>
</reference>
<evidence type="ECO:0000313" key="4">
    <source>
        <dbReference type="Proteomes" id="UP000604046"/>
    </source>
</evidence>
<protein>
    <recommendedName>
        <fullName evidence="2">ASCH domain-containing protein</fullName>
    </recommendedName>
</protein>
<dbReference type="Pfam" id="PF04266">
    <property type="entry name" value="ASCH"/>
    <property type="match status" value="1"/>
</dbReference>
<feature type="region of interest" description="Disordered" evidence="1">
    <location>
        <begin position="1"/>
        <end position="43"/>
    </location>
</feature>
<dbReference type="EMBL" id="CAJNDS010002590">
    <property type="protein sequence ID" value="CAE7536502.1"/>
    <property type="molecule type" value="Genomic_DNA"/>
</dbReference>
<dbReference type="PANTHER" id="PTHR34204">
    <property type="entry name" value="RNA-BINDING ASCH DOMAIN PROTEIN"/>
    <property type="match status" value="1"/>
</dbReference>
<evidence type="ECO:0000313" key="3">
    <source>
        <dbReference type="EMBL" id="CAE7536502.1"/>
    </source>
</evidence>
<evidence type="ECO:0000259" key="2">
    <source>
        <dbReference type="Pfam" id="PF04266"/>
    </source>
</evidence>
<proteinExistence type="predicted"/>
<dbReference type="Gene3D" id="2.30.130.30">
    <property type="entry name" value="Hypothetical protein"/>
    <property type="match status" value="1"/>
</dbReference>
<dbReference type="OrthoDB" id="112749at2759"/>
<keyword evidence="4" id="KW-1185">Reference proteome</keyword>
<accession>A0A812TI00</accession>
<organism evidence="3 4">
    <name type="scientific">Symbiodinium natans</name>
    <dbReference type="NCBI Taxonomy" id="878477"/>
    <lineage>
        <taxon>Eukaryota</taxon>
        <taxon>Sar</taxon>
        <taxon>Alveolata</taxon>
        <taxon>Dinophyceae</taxon>
        <taxon>Suessiales</taxon>
        <taxon>Symbiodiniaceae</taxon>
        <taxon>Symbiodinium</taxon>
    </lineage>
</organism>
<sequence>MAEIATRKRRPEHDAPAEEPRKRPRDAEWRGNAERQRERGEDRGELPIMRKYLEQIRRGQKTVEGRINSGQFRRYREGDMVTFINQNQRVPCRITGIQVYWSFKEMLEGEGVGNCLADVSDVDVGVDIYHRIPSFEQRARQSGVLAIRLQRIGRMT</sequence>
<comment type="caution">
    <text evidence="3">The sequence shown here is derived from an EMBL/GenBank/DDBJ whole genome shotgun (WGS) entry which is preliminary data.</text>
</comment>
<gene>
    <name evidence="3" type="ORF">SNAT2548_LOCUS30066</name>
</gene>
<feature type="compositionally biased region" description="Basic and acidic residues" evidence="1">
    <location>
        <begin position="11"/>
        <end position="43"/>
    </location>
</feature>
<dbReference type="SUPFAM" id="SSF88697">
    <property type="entry name" value="PUA domain-like"/>
    <property type="match status" value="1"/>
</dbReference>
<dbReference type="Proteomes" id="UP000604046">
    <property type="component" value="Unassembled WGS sequence"/>
</dbReference>